<dbReference type="AlphaFoldDB" id="A0A8C8A9X9"/>
<reference evidence="2" key="2">
    <citation type="submission" date="2025-09" db="UniProtKB">
        <authorList>
            <consortium name="Ensembl"/>
        </authorList>
    </citation>
    <scope>IDENTIFICATION</scope>
</reference>
<sequence>QRAGRERAESGQEQAESGQSGQRRGDRAERHILFGRGRNTPEKEIAIKRQEKKKGIIPICICLLSPSISKDHTELTLSCWDRHPALCTGTPTGCVSLGLLRDRATQKTHQNTAGEQ</sequence>
<feature type="region of interest" description="Disordered" evidence="1">
    <location>
        <begin position="1"/>
        <end position="42"/>
    </location>
</feature>
<keyword evidence="3" id="KW-1185">Reference proteome</keyword>
<evidence type="ECO:0000256" key="1">
    <source>
        <dbReference type="SAM" id="MobiDB-lite"/>
    </source>
</evidence>
<proteinExistence type="predicted"/>
<feature type="compositionally biased region" description="Low complexity" evidence="1">
    <location>
        <begin position="11"/>
        <end position="22"/>
    </location>
</feature>
<protein>
    <submittedName>
        <fullName evidence="2">Uncharacterized protein</fullName>
    </submittedName>
</protein>
<accession>A0A8C8A9X9</accession>
<feature type="compositionally biased region" description="Basic and acidic residues" evidence="1">
    <location>
        <begin position="23"/>
        <end position="32"/>
    </location>
</feature>
<organism evidence="2 3">
    <name type="scientific">Otus sunia</name>
    <name type="common">Oriental scops-owl</name>
    <dbReference type="NCBI Taxonomy" id="257818"/>
    <lineage>
        <taxon>Eukaryota</taxon>
        <taxon>Metazoa</taxon>
        <taxon>Chordata</taxon>
        <taxon>Craniata</taxon>
        <taxon>Vertebrata</taxon>
        <taxon>Euteleostomi</taxon>
        <taxon>Archelosauria</taxon>
        <taxon>Archosauria</taxon>
        <taxon>Dinosauria</taxon>
        <taxon>Saurischia</taxon>
        <taxon>Theropoda</taxon>
        <taxon>Coelurosauria</taxon>
        <taxon>Aves</taxon>
        <taxon>Neognathae</taxon>
        <taxon>Neoaves</taxon>
        <taxon>Telluraves</taxon>
        <taxon>Strigiformes</taxon>
        <taxon>Strigidae</taxon>
        <taxon>Otus</taxon>
    </lineage>
</organism>
<evidence type="ECO:0000313" key="2">
    <source>
        <dbReference type="Ensembl" id="ENSOSUP00000001263.1"/>
    </source>
</evidence>
<evidence type="ECO:0000313" key="3">
    <source>
        <dbReference type="Proteomes" id="UP000694552"/>
    </source>
</evidence>
<reference evidence="2" key="1">
    <citation type="submission" date="2025-08" db="UniProtKB">
        <authorList>
            <consortium name="Ensembl"/>
        </authorList>
    </citation>
    <scope>IDENTIFICATION</scope>
</reference>
<dbReference type="Ensembl" id="ENSOSUT00000001289.1">
    <property type="protein sequence ID" value="ENSOSUP00000001263.1"/>
    <property type="gene ID" value="ENSOSUG00000000942.1"/>
</dbReference>
<name>A0A8C8A9X9_9STRI</name>
<feature type="compositionally biased region" description="Basic and acidic residues" evidence="1">
    <location>
        <begin position="1"/>
        <end position="10"/>
    </location>
</feature>
<dbReference type="Proteomes" id="UP000694552">
    <property type="component" value="Unplaced"/>
</dbReference>